<dbReference type="CDD" id="cd14907">
    <property type="entry name" value="MYSc_Myo46"/>
    <property type="match status" value="1"/>
</dbReference>
<keyword evidence="3 8" id="KW-0067">ATP-binding</keyword>
<dbReference type="Gene3D" id="1.20.58.530">
    <property type="match status" value="1"/>
</dbReference>
<feature type="coiled-coil region" evidence="9">
    <location>
        <begin position="790"/>
        <end position="817"/>
    </location>
</feature>
<feature type="compositionally biased region" description="Basic and acidic residues" evidence="10">
    <location>
        <begin position="1243"/>
        <end position="1253"/>
    </location>
</feature>
<feature type="coiled-coil region" evidence="9">
    <location>
        <begin position="1816"/>
        <end position="1843"/>
    </location>
</feature>
<dbReference type="PANTHER" id="PTHR13140:SF706">
    <property type="entry name" value="DILUTE CLASS UNCONVENTIONAL MYOSIN, ISOFORM C"/>
    <property type="match status" value="1"/>
</dbReference>
<evidence type="ECO:0000256" key="4">
    <source>
        <dbReference type="ARBA" id="ARBA00023123"/>
    </source>
</evidence>
<dbReference type="InterPro" id="IPR027417">
    <property type="entry name" value="P-loop_NTPase"/>
</dbReference>
<evidence type="ECO:0000256" key="10">
    <source>
        <dbReference type="SAM" id="MobiDB-lite"/>
    </source>
</evidence>
<proteinExistence type="evidence at transcript level"/>
<evidence type="ECO:0000259" key="11">
    <source>
        <dbReference type="PROSITE" id="PS51456"/>
    </source>
</evidence>
<dbReference type="GO" id="GO:0007015">
    <property type="term" value="P:actin filament organization"/>
    <property type="evidence" value="ECO:0007669"/>
    <property type="project" value="TreeGrafter"/>
</dbReference>
<dbReference type="FunFam" id="1.10.10.820:FF:000001">
    <property type="entry name" value="Myosin heavy chain"/>
    <property type="match status" value="1"/>
</dbReference>
<dbReference type="SMART" id="SM00242">
    <property type="entry name" value="MYSc"/>
    <property type="match status" value="1"/>
</dbReference>
<keyword evidence="9" id="KW-0175">Coiled coil</keyword>
<evidence type="ECO:0000256" key="6">
    <source>
        <dbReference type="ARBA" id="ARBA00023203"/>
    </source>
</evidence>
<evidence type="ECO:0000256" key="5">
    <source>
        <dbReference type="ARBA" id="ARBA00023175"/>
    </source>
</evidence>
<feature type="region of interest" description="Actin-binding" evidence="8">
    <location>
        <begin position="671"/>
        <end position="693"/>
    </location>
</feature>
<name>D2KUA8_TETTH</name>
<feature type="domain" description="Myosin motor" evidence="11">
    <location>
        <begin position="78"/>
        <end position="801"/>
    </location>
</feature>
<evidence type="ECO:0000256" key="3">
    <source>
        <dbReference type="ARBA" id="ARBA00022840"/>
    </source>
</evidence>
<dbReference type="PRINTS" id="PR00193">
    <property type="entry name" value="MYOSINHEAVY"/>
</dbReference>
<keyword evidence="2 8" id="KW-0547">Nucleotide-binding</keyword>
<reference evidence="12" key="1">
    <citation type="journal article" date="2011" name="Gene">
        <title>Unique sequences and predicted functions of myosins in Tetrahymena thermophila.</title>
        <authorList>
            <person name="Sugita M."/>
            <person name="Iwataki Y."/>
            <person name="Nakano K."/>
            <person name="Numata O."/>
        </authorList>
    </citation>
    <scope>NUCLEOTIDE SEQUENCE</scope>
</reference>
<evidence type="ECO:0000256" key="1">
    <source>
        <dbReference type="ARBA" id="ARBA00022737"/>
    </source>
</evidence>
<sequence length="1875" mass="219502">MATKKVENESAQYSWIVPQEYCWIAEQNLNDQNSEVFVPAQILGFNKITRMATCQLSSGGDPKEIQADRLLIRNEQNETFDDMVNMDLLNEAELLQNLRKRYDENKIYTYVGPTLLAVNPFKKIDNLYEEQTLLKYISIIENFSEKNLHKKIPPHVYGLTAESFKDLFLNEKNQALVISGESGAGKTENTKYCMKFLTSLGNLELTSQEKLTGVKDLEVKRRKSSYQAKIHNRPSIEDKILSCNPILEAFGNAKTVRNDNSSRFGKYVTIIVNKHNKMIEGAQIVNYLLEKARITNQGQGERSFHIFYHFLKGADKECLQRYGLEYPVSFEKYAYLSQSKCYAVDKIDDIKLFQEVNQSFQILGFENVQDSIYCFISAILLLGNLQFNDKTLSNDNPCSILNLEVLSQIAKLLQIDEKQLIEGFTFRLRVIQKQNFMSPLQKIECINTKDSLSKYLYERMFNLIVQKLNEIIVPKESIDESKISKIGLLDIYGFEVFKENGFEQFFINYTNEKLQQLYIQYVFKQEEQVFVKEGLESYLQYLSFTDNKPVIDLLDMPPSGIFNILDDICQTKGNDEKFLNKIRQTHKNNKYFQIPRITAKPTFTIVHSAKEVEYTATVFTEKNQDEIQELIMNALLQSKNELLSSLAQQEIESNKNKKKEKSLGSKFRTEMQYLMNDLMACDCHFIRCIKPNEEKKANCFRPVNALQQVRYLGVLESIKVRKQSYPIRKNYQLFYKRYSLINQDFKPYQQLCQEDADFISLSKGLFKTVFKGIDGNGNILFGKSRIFMQNRALNDIEQVYENKLEQLNKTAKRFQKAYYSYKQLKKLRRWFQLIRICQQLIKVKILYKKFKDQRKKAQKIQNWYRRHLQRELIRKYRQSALVIQNYINYAIKLEYFSIVKKNVLVIQKCIRKFLEKARLRNIQHCKDKIENEVLNFAWNFIRKRSCIQIQKIIRGFLARQKLREMILRVKMVGRMIRERKAATKIQTNYRMHTNRKKFLEKKKAAMKIQAFIKMKILSAFYKQLKFSTNKIQKAMRKFLIKKHIRLERLQSYVNQCDFKNLLSTEQSNSLGQAEENNLYSNVQEMYYIQKKIQYKRKNAGKKMTLNNKKVSETIIPGIQIQKKTSIKPLFSSQKSQEQISKMVNKQVCENSQQKPTSEGNKNKIKLKQISQQQFNNQTDENKLQNSHERDHSQDIVNSNSCIDLQDILDRHQAQKTNIISPLKIEDQKAITNQSNVAKRQKLRQKENESDQNKQFRKSILNSMENPSNNKLDNSNQNTQEQKIQDMYYYTSDLAKMHNQTSPQKINCTQQVLPKNLTNIQSPLNKTSRANESNQNIKKTQLIDSQYKLTLVPQKVYMISHLIDFEILSDTKDIYPPNGWSEYFQQQFQQSYLKKDYLQAIYIGETHTVAVSNNNQLYTWGWNDFGQLGTPEEISENELKINNISMIDQIQIEQASVGNDFTLILSKEGKLFGWGKNNKGQLGFYDDEGLIKNVDIPMEIISVKEDKIKGIKCRMNSAYIILNNGSVYTNQKYSPYQKINFSQKVERVSCGFNFTVFLTTSHQIYSYGKNQHGQLGLGDFVQRKEPTLIPFFKTNQINQVECGFAHVVCQTNYGRVYVWGWGQCGQLGLGDYQDQQEPQLCNLNNLYKDIVIQVCATRTSTLLLLNNSDILWFGTNQSIKYQENPTIYKVSEKLKQLEGTFCMRLTSSWSKTLGVVYGTFAFSKDLSDSVLQSTCNTLTKKWVKQNIDQIKPPTIQSIIHKLPQQYIDLKESPKKAKNISDLVQKTQSPQIVKVEDFSNISNIQEASFVQFDVEKSLNEFQQREDEERKKLKELKNKIEFLKTLPQKQLRQIDKQLIQLYEQKQYSQILSNKKFFN</sequence>
<dbReference type="InterPro" id="IPR000408">
    <property type="entry name" value="Reg_chr_condens"/>
</dbReference>
<feature type="repeat" description="RCC1" evidence="7">
    <location>
        <begin position="1561"/>
        <end position="1612"/>
    </location>
</feature>
<dbReference type="PROSITE" id="PS51456">
    <property type="entry name" value="MYOSIN_MOTOR"/>
    <property type="match status" value="1"/>
</dbReference>
<comment type="similarity">
    <text evidence="8">Belongs to the TRAFAC class myosin-kinesin ATPase superfamily. Myosin family.</text>
</comment>
<dbReference type="SUPFAM" id="SSF52540">
    <property type="entry name" value="P-loop containing nucleoside triphosphate hydrolases"/>
    <property type="match status" value="1"/>
</dbReference>
<evidence type="ECO:0000256" key="2">
    <source>
        <dbReference type="ARBA" id="ARBA00022741"/>
    </source>
</evidence>
<dbReference type="PANTHER" id="PTHR13140">
    <property type="entry name" value="MYOSIN"/>
    <property type="match status" value="1"/>
</dbReference>
<feature type="repeat" description="RCC1" evidence="7">
    <location>
        <begin position="1468"/>
        <end position="1523"/>
    </location>
</feature>
<feature type="repeat" description="RCC1" evidence="7">
    <location>
        <begin position="1613"/>
        <end position="1666"/>
    </location>
</feature>
<evidence type="ECO:0000256" key="7">
    <source>
        <dbReference type="PROSITE-ProRule" id="PRU00235"/>
    </source>
</evidence>
<feature type="region of interest" description="Disordered" evidence="10">
    <location>
        <begin position="1235"/>
        <end position="1254"/>
    </location>
</feature>
<feature type="binding site" evidence="8">
    <location>
        <begin position="180"/>
        <end position="187"/>
    </location>
    <ligand>
        <name>ATP</name>
        <dbReference type="ChEBI" id="CHEBI:30616"/>
    </ligand>
</feature>
<dbReference type="Gene3D" id="1.10.10.820">
    <property type="match status" value="1"/>
</dbReference>
<dbReference type="InterPro" id="IPR001609">
    <property type="entry name" value="Myosin_head_motor_dom-like"/>
</dbReference>
<evidence type="ECO:0000313" key="12">
    <source>
        <dbReference type="EMBL" id="BAI63631.1"/>
    </source>
</evidence>
<feature type="repeat" description="RCC1" evidence="7">
    <location>
        <begin position="1414"/>
        <end position="1467"/>
    </location>
</feature>
<dbReference type="PROSITE" id="PS50096">
    <property type="entry name" value="IQ"/>
    <property type="match status" value="3"/>
</dbReference>
<dbReference type="GO" id="GO:0016020">
    <property type="term" value="C:membrane"/>
    <property type="evidence" value="ECO:0007669"/>
    <property type="project" value="TreeGrafter"/>
</dbReference>
<dbReference type="Gene3D" id="1.20.5.190">
    <property type="match status" value="2"/>
</dbReference>
<dbReference type="Pfam" id="PF00612">
    <property type="entry name" value="IQ"/>
    <property type="match status" value="2"/>
</dbReference>
<dbReference type="InterPro" id="IPR036961">
    <property type="entry name" value="Kinesin_motor_dom_sf"/>
</dbReference>
<dbReference type="GO" id="GO:0000146">
    <property type="term" value="F:microfilament motor activity"/>
    <property type="evidence" value="ECO:0007669"/>
    <property type="project" value="TreeGrafter"/>
</dbReference>
<dbReference type="InterPro" id="IPR009091">
    <property type="entry name" value="RCC1/BLIP-II"/>
</dbReference>
<keyword evidence="1" id="KW-0677">Repeat</keyword>
<evidence type="ECO:0000256" key="8">
    <source>
        <dbReference type="PROSITE-ProRule" id="PRU00782"/>
    </source>
</evidence>
<dbReference type="GO" id="GO:0005737">
    <property type="term" value="C:cytoplasm"/>
    <property type="evidence" value="ECO:0007669"/>
    <property type="project" value="TreeGrafter"/>
</dbReference>
<keyword evidence="4 8" id="KW-0518">Myosin</keyword>
<dbReference type="SUPFAM" id="SSF50985">
    <property type="entry name" value="RCC1/BLIP-II"/>
    <property type="match status" value="1"/>
</dbReference>
<organism evidence="12">
    <name type="scientific">Tetrahymena thermophila</name>
    <dbReference type="NCBI Taxonomy" id="5911"/>
    <lineage>
        <taxon>Eukaryota</taxon>
        <taxon>Sar</taxon>
        <taxon>Alveolata</taxon>
        <taxon>Ciliophora</taxon>
        <taxon>Intramacronucleata</taxon>
        <taxon>Oligohymenophorea</taxon>
        <taxon>Hymenostomatida</taxon>
        <taxon>Tetrahymenina</taxon>
        <taxon>Tetrahymenidae</taxon>
        <taxon>Tetrahymena</taxon>
    </lineage>
</organism>
<dbReference type="GO" id="GO:0051015">
    <property type="term" value="F:actin filament binding"/>
    <property type="evidence" value="ECO:0007669"/>
    <property type="project" value="TreeGrafter"/>
</dbReference>
<keyword evidence="5 8" id="KW-0505">Motor protein</keyword>
<dbReference type="Gene3D" id="1.20.5.4820">
    <property type="match status" value="1"/>
</dbReference>
<dbReference type="EMBL" id="AB472066">
    <property type="protein sequence ID" value="BAI63631.1"/>
    <property type="molecule type" value="mRNA"/>
</dbReference>
<dbReference type="Pfam" id="PF00063">
    <property type="entry name" value="Myosin_head"/>
    <property type="match status" value="1"/>
</dbReference>
<dbReference type="Pfam" id="PF25390">
    <property type="entry name" value="WD40_RLD"/>
    <property type="match status" value="1"/>
</dbReference>
<dbReference type="SMART" id="SM00015">
    <property type="entry name" value="IQ"/>
    <property type="match status" value="5"/>
</dbReference>
<protein>
    <submittedName>
        <fullName evidence="12">Myosin3</fullName>
    </submittedName>
</protein>
<dbReference type="GO" id="GO:0016459">
    <property type="term" value="C:myosin complex"/>
    <property type="evidence" value="ECO:0007669"/>
    <property type="project" value="UniProtKB-KW"/>
</dbReference>
<evidence type="ECO:0000256" key="9">
    <source>
        <dbReference type="SAM" id="Coils"/>
    </source>
</evidence>
<dbReference type="InterPro" id="IPR058923">
    <property type="entry name" value="RCC1-like_dom"/>
</dbReference>
<gene>
    <name evidence="12" type="primary">MYO3</name>
</gene>
<dbReference type="GO" id="GO:0005524">
    <property type="term" value="F:ATP binding"/>
    <property type="evidence" value="ECO:0007669"/>
    <property type="project" value="UniProtKB-UniRule"/>
</dbReference>
<dbReference type="PROSITE" id="PS50012">
    <property type="entry name" value="RCC1_3"/>
    <property type="match status" value="4"/>
</dbReference>
<dbReference type="Gene3D" id="2.130.10.30">
    <property type="entry name" value="Regulator of chromosome condensation 1/beta-lactamase-inhibitor protein II"/>
    <property type="match status" value="2"/>
</dbReference>
<dbReference type="InterPro" id="IPR000048">
    <property type="entry name" value="IQ_motif_EF-hand-BS"/>
</dbReference>
<keyword evidence="6 8" id="KW-0009">Actin-binding</keyword>
<dbReference type="Gene3D" id="3.40.850.10">
    <property type="entry name" value="Kinesin motor domain"/>
    <property type="match status" value="1"/>
</dbReference>
<accession>D2KUA8</accession>
<dbReference type="Gene3D" id="1.20.120.720">
    <property type="entry name" value="Myosin VI head, motor domain, U50 subdomain"/>
    <property type="match status" value="1"/>
</dbReference>